<keyword evidence="3" id="KW-0862">Zinc</keyword>
<keyword evidence="2 4" id="KW-0863">Zinc-finger</keyword>
<protein>
    <submittedName>
        <fullName evidence="6">GRF zinc finger protein</fullName>
    </submittedName>
</protein>
<dbReference type="HOGENOM" id="CLU_3017227_0_0_1"/>
<reference evidence="6 8" key="1">
    <citation type="journal article" date="2011" name="Nature">
        <title>The Medicago genome provides insight into the evolution of rhizobial symbioses.</title>
        <authorList>
            <person name="Young N.D."/>
            <person name="Debelle F."/>
            <person name="Oldroyd G.E."/>
            <person name="Geurts R."/>
            <person name="Cannon S.B."/>
            <person name="Udvardi M.K."/>
            <person name="Benedito V.A."/>
            <person name="Mayer K.F."/>
            <person name="Gouzy J."/>
            <person name="Schoof H."/>
            <person name="Van de Peer Y."/>
            <person name="Proost S."/>
            <person name="Cook D.R."/>
            <person name="Meyers B.C."/>
            <person name="Spannagl M."/>
            <person name="Cheung F."/>
            <person name="De Mita S."/>
            <person name="Krishnakumar V."/>
            <person name="Gundlach H."/>
            <person name="Zhou S."/>
            <person name="Mudge J."/>
            <person name="Bharti A.K."/>
            <person name="Murray J.D."/>
            <person name="Naoumkina M.A."/>
            <person name="Rosen B."/>
            <person name="Silverstein K.A."/>
            <person name="Tang H."/>
            <person name="Rombauts S."/>
            <person name="Zhao P.X."/>
            <person name="Zhou P."/>
            <person name="Barbe V."/>
            <person name="Bardou P."/>
            <person name="Bechner M."/>
            <person name="Bellec A."/>
            <person name="Berger A."/>
            <person name="Berges H."/>
            <person name="Bidwell S."/>
            <person name="Bisseling T."/>
            <person name="Choisne N."/>
            <person name="Couloux A."/>
            <person name="Denny R."/>
            <person name="Deshpande S."/>
            <person name="Dai X."/>
            <person name="Doyle J.J."/>
            <person name="Dudez A.M."/>
            <person name="Farmer A.D."/>
            <person name="Fouteau S."/>
            <person name="Franken C."/>
            <person name="Gibelin C."/>
            <person name="Gish J."/>
            <person name="Goldstein S."/>
            <person name="Gonzalez A.J."/>
            <person name="Green P.J."/>
            <person name="Hallab A."/>
            <person name="Hartog M."/>
            <person name="Hua A."/>
            <person name="Humphray S.J."/>
            <person name="Jeong D.H."/>
            <person name="Jing Y."/>
            <person name="Jocker A."/>
            <person name="Kenton S.M."/>
            <person name="Kim D.J."/>
            <person name="Klee K."/>
            <person name="Lai H."/>
            <person name="Lang C."/>
            <person name="Lin S."/>
            <person name="Macmil S.L."/>
            <person name="Magdelenat G."/>
            <person name="Matthews L."/>
            <person name="McCorrison J."/>
            <person name="Monaghan E.L."/>
            <person name="Mun J.H."/>
            <person name="Najar F.Z."/>
            <person name="Nicholson C."/>
            <person name="Noirot C."/>
            <person name="O'Bleness M."/>
            <person name="Paule C.R."/>
            <person name="Poulain J."/>
            <person name="Prion F."/>
            <person name="Qin B."/>
            <person name="Qu C."/>
            <person name="Retzel E.F."/>
            <person name="Riddle C."/>
            <person name="Sallet E."/>
            <person name="Samain S."/>
            <person name="Samson N."/>
            <person name="Sanders I."/>
            <person name="Saurat O."/>
            <person name="Scarpelli C."/>
            <person name="Schiex T."/>
            <person name="Segurens B."/>
            <person name="Severin A.J."/>
            <person name="Sherrier D.J."/>
            <person name="Shi R."/>
            <person name="Sims S."/>
            <person name="Singer S.R."/>
            <person name="Sinharoy S."/>
            <person name="Sterck L."/>
            <person name="Viollet A."/>
            <person name="Wang B.B."/>
            <person name="Wang K."/>
            <person name="Wang M."/>
            <person name="Wang X."/>
            <person name="Warfsmann J."/>
            <person name="Weissenbach J."/>
            <person name="White D.D."/>
            <person name="White J.D."/>
            <person name="Wiley G.B."/>
            <person name="Wincker P."/>
            <person name="Xing Y."/>
            <person name="Yang L."/>
            <person name="Yao Z."/>
            <person name="Ying F."/>
            <person name="Zhai J."/>
            <person name="Zhou L."/>
            <person name="Zuber A."/>
            <person name="Denarie J."/>
            <person name="Dixon R.A."/>
            <person name="May G.D."/>
            <person name="Schwartz D.C."/>
            <person name="Rogers J."/>
            <person name="Quetier F."/>
            <person name="Town C.D."/>
            <person name="Roe B.A."/>
        </authorList>
    </citation>
    <scope>NUCLEOTIDE SEQUENCE [LARGE SCALE GENOMIC DNA]</scope>
    <source>
        <strain evidence="6">A17</strain>
        <strain evidence="7 8">cv. Jemalong A17</strain>
    </source>
</reference>
<evidence type="ECO:0000256" key="1">
    <source>
        <dbReference type="ARBA" id="ARBA00022723"/>
    </source>
</evidence>
<accession>G7I504</accession>
<dbReference type="Proteomes" id="UP000002051">
    <property type="component" value="Unassembled WGS sequence"/>
</dbReference>
<dbReference type="PROSITE" id="PS51999">
    <property type="entry name" value="ZF_GRF"/>
    <property type="match status" value="1"/>
</dbReference>
<evidence type="ECO:0000256" key="4">
    <source>
        <dbReference type="PROSITE-ProRule" id="PRU01343"/>
    </source>
</evidence>
<dbReference type="AlphaFoldDB" id="G7I504"/>
<evidence type="ECO:0000313" key="6">
    <source>
        <dbReference type="EMBL" id="AES62117.1"/>
    </source>
</evidence>
<organism evidence="6 8">
    <name type="scientific">Medicago truncatula</name>
    <name type="common">Barrel medic</name>
    <name type="synonym">Medicago tribuloides</name>
    <dbReference type="NCBI Taxonomy" id="3880"/>
    <lineage>
        <taxon>Eukaryota</taxon>
        <taxon>Viridiplantae</taxon>
        <taxon>Streptophyta</taxon>
        <taxon>Embryophyta</taxon>
        <taxon>Tracheophyta</taxon>
        <taxon>Spermatophyta</taxon>
        <taxon>Magnoliopsida</taxon>
        <taxon>eudicotyledons</taxon>
        <taxon>Gunneridae</taxon>
        <taxon>Pentapetalae</taxon>
        <taxon>rosids</taxon>
        <taxon>fabids</taxon>
        <taxon>Fabales</taxon>
        <taxon>Fabaceae</taxon>
        <taxon>Papilionoideae</taxon>
        <taxon>50 kb inversion clade</taxon>
        <taxon>NPAAA clade</taxon>
        <taxon>Hologalegina</taxon>
        <taxon>IRL clade</taxon>
        <taxon>Trifolieae</taxon>
        <taxon>Medicago</taxon>
    </lineage>
</organism>
<dbReference type="Pfam" id="PF06839">
    <property type="entry name" value="Zn_ribbon_GRF"/>
    <property type="match status" value="1"/>
</dbReference>
<keyword evidence="1" id="KW-0479">Metal-binding</keyword>
<evidence type="ECO:0000313" key="8">
    <source>
        <dbReference type="Proteomes" id="UP000002051"/>
    </source>
</evidence>
<proteinExistence type="predicted"/>
<dbReference type="PANTHER" id="PTHR33680:SF1">
    <property type="entry name" value="OS05G0489500 PROTEIN"/>
    <property type="match status" value="1"/>
</dbReference>
<name>G7I504_MEDTR</name>
<sequence>MFNGDVRVLECWCPIICGARKSNTIKNRERPFYACPLPKDDENCEFFVWVDEAEEL</sequence>
<evidence type="ECO:0000256" key="3">
    <source>
        <dbReference type="ARBA" id="ARBA00022833"/>
    </source>
</evidence>
<dbReference type="PaxDb" id="3880-AES62117"/>
<dbReference type="EnsemblPlants" id="AES62117">
    <property type="protein sequence ID" value="AES62117"/>
    <property type="gene ID" value="MTR_1g094670"/>
</dbReference>
<reference evidence="7" key="3">
    <citation type="submission" date="2015-04" db="UniProtKB">
        <authorList>
            <consortium name="EnsemblPlants"/>
        </authorList>
    </citation>
    <scope>IDENTIFICATION</scope>
    <source>
        <strain evidence="7">cv. Jemalong A17</strain>
    </source>
</reference>
<evidence type="ECO:0000256" key="2">
    <source>
        <dbReference type="ARBA" id="ARBA00022771"/>
    </source>
</evidence>
<dbReference type="GO" id="GO:0008270">
    <property type="term" value="F:zinc ion binding"/>
    <property type="evidence" value="ECO:0007669"/>
    <property type="project" value="UniProtKB-KW"/>
</dbReference>
<keyword evidence="8" id="KW-1185">Reference proteome</keyword>
<dbReference type="EMBL" id="CM001217">
    <property type="protein sequence ID" value="AES62117.1"/>
    <property type="molecule type" value="Genomic_DNA"/>
</dbReference>
<dbReference type="PANTHER" id="PTHR33680">
    <property type="entry name" value="OS07G0190500 PROTEIN"/>
    <property type="match status" value="1"/>
</dbReference>
<reference evidence="6 8" key="2">
    <citation type="journal article" date="2014" name="BMC Genomics">
        <title>An improved genome release (version Mt4.0) for the model legume Medicago truncatula.</title>
        <authorList>
            <person name="Tang H."/>
            <person name="Krishnakumar V."/>
            <person name="Bidwell S."/>
            <person name="Rosen B."/>
            <person name="Chan A."/>
            <person name="Zhou S."/>
            <person name="Gentzbittel L."/>
            <person name="Childs K.L."/>
            <person name="Yandell M."/>
            <person name="Gundlach H."/>
            <person name="Mayer K.F."/>
            <person name="Schwartz D.C."/>
            <person name="Town C.D."/>
        </authorList>
    </citation>
    <scope>GENOME REANNOTATION</scope>
    <source>
        <strain evidence="7 8">cv. Jemalong A17</strain>
    </source>
</reference>
<dbReference type="InterPro" id="IPR010666">
    <property type="entry name" value="Znf_GRF"/>
</dbReference>
<gene>
    <name evidence="6" type="ordered locus">MTR_1g094670</name>
</gene>
<evidence type="ECO:0000313" key="7">
    <source>
        <dbReference type="EnsemblPlants" id="AES62117"/>
    </source>
</evidence>
<feature type="domain" description="GRF-type" evidence="5">
    <location>
        <begin position="11"/>
        <end position="53"/>
    </location>
</feature>
<evidence type="ECO:0000259" key="5">
    <source>
        <dbReference type="PROSITE" id="PS51999"/>
    </source>
</evidence>